<evidence type="ECO:0000313" key="3">
    <source>
        <dbReference type="Proteomes" id="UP001652264"/>
    </source>
</evidence>
<dbReference type="PANTHER" id="PTHR39639">
    <property type="entry name" value="CHROMOSOME 16, WHOLE GENOME SHOTGUN SEQUENCE"/>
    <property type="match status" value="1"/>
</dbReference>
<evidence type="ECO:0000313" key="2">
    <source>
        <dbReference type="EMBL" id="MCS6524229.1"/>
    </source>
</evidence>
<reference evidence="2 3" key="1">
    <citation type="submission" date="2022-08" db="EMBL/GenBank/DDBJ databases">
        <title>Taxonomy of Curtobacterium flaccumfaciens.</title>
        <authorList>
            <person name="Osdaghi E."/>
            <person name="Taghavi S.M."/>
            <person name="Hamidizade M."/>
            <person name="Abachi H."/>
            <person name="Fazliarab A."/>
            <person name="Baeyen S."/>
            <person name="Portier P."/>
            <person name="Van Vaerenbergh J."/>
            <person name="Jacques M.-A."/>
        </authorList>
    </citation>
    <scope>NUCLEOTIDE SEQUENCE [LARGE SCALE GENOMIC DNA]</scope>
    <source>
        <strain evidence="2 3">LMG8786T</strain>
    </source>
</reference>
<sequence>MAEADDDIDSTVLERTLTNEELDDLVAPEATATSVTFSTQDFDVAGLVTRLKRGSMLVPSFGHEDERITSAGFQRGFVWSKAQMDRFVESLLLGYPIPGIFLVRQSTDNRLLVLDGQQRLVTLRRFYEGMHQGREFKLENVGVEFRGLTYESLDDALRFKLDDSYLQATIVHADGSDEVNDAVYQIFERLNAGGTQLTPHEIRVALYAGPFIDLLERLNTLSSWRVLYGKKSARIRDQELVLRILALFAESASYARPLKAFLNRFVAAHRMQDGVVDQAGALFERAAERLAEIGPRVMRRPGGGQVNMAQAEAVFVAVMEGLQQGALASDLGAAIDQLVADDGFTSATTRATADKDAVTARLDLARRRLVRR</sequence>
<accession>A0ABT2HLS9</accession>
<organism evidence="2 3">
    <name type="scientific">Curtobacterium citreum</name>
    <dbReference type="NCBI Taxonomy" id="2036"/>
    <lineage>
        <taxon>Bacteria</taxon>
        <taxon>Bacillati</taxon>
        <taxon>Actinomycetota</taxon>
        <taxon>Actinomycetes</taxon>
        <taxon>Micrococcales</taxon>
        <taxon>Microbacteriaceae</taxon>
        <taxon>Curtobacterium</taxon>
    </lineage>
</organism>
<dbReference type="GeneID" id="95323650"/>
<proteinExistence type="predicted"/>
<protein>
    <submittedName>
        <fullName evidence="2">DUF262 domain-containing protein</fullName>
    </submittedName>
</protein>
<keyword evidence="3" id="KW-1185">Reference proteome</keyword>
<gene>
    <name evidence="2" type="ORF">NYQ28_16800</name>
</gene>
<dbReference type="PANTHER" id="PTHR39639:SF1">
    <property type="entry name" value="DUF262 DOMAIN-CONTAINING PROTEIN"/>
    <property type="match status" value="1"/>
</dbReference>
<dbReference type="Pfam" id="PF03235">
    <property type="entry name" value="GmrSD_N"/>
    <property type="match status" value="1"/>
</dbReference>
<comment type="caution">
    <text evidence="2">The sequence shown here is derived from an EMBL/GenBank/DDBJ whole genome shotgun (WGS) entry which is preliminary data.</text>
</comment>
<feature type="domain" description="GmrSD restriction endonucleases N-terminal" evidence="1">
    <location>
        <begin position="70"/>
        <end position="207"/>
    </location>
</feature>
<evidence type="ECO:0000259" key="1">
    <source>
        <dbReference type="Pfam" id="PF03235"/>
    </source>
</evidence>
<dbReference type="Proteomes" id="UP001652264">
    <property type="component" value="Unassembled WGS sequence"/>
</dbReference>
<name>A0ABT2HLS9_9MICO</name>
<dbReference type="RefSeq" id="WP_141860992.1">
    <property type="nucleotide sequence ID" value="NZ_BMNV01000015.1"/>
</dbReference>
<dbReference type="EMBL" id="JANVAD010000012">
    <property type="protein sequence ID" value="MCS6524229.1"/>
    <property type="molecule type" value="Genomic_DNA"/>
</dbReference>
<dbReference type="InterPro" id="IPR004919">
    <property type="entry name" value="GmrSD_N"/>
</dbReference>